<sequence length="149" mass="17291">MNYKTIDELNNFDFSESVISEVETMNGTFHLWLDNVTILPECSCNRDIRVMRANGFLLSVSNPGIQEFIEEGYKRYNADNVLQESVDDRILAKDEYAAMFKTFPYGTIYSIKKKENTYVFSIDANDRCYEITVSGSGDVEEWDRFLVKE</sequence>
<dbReference type="STRING" id="45851.BHV86_01665"/>
<name>D4RYH6_9FIRM</name>
<evidence type="ECO:0000313" key="2">
    <source>
        <dbReference type="Proteomes" id="UP000006238"/>
    </source>
</evidence>
<dbReference type="Proteomes" id="UP000006238">
    <property type="component" value="Unassembled WGS sequence"/>
</dbReference>
<dbReference type="HOGENOM" id="CLU_122858_0_0_9"/>
<dbReference type="RefSeq" id="WP_005602051.1">
    <property type="nucleotide sequence ID" value="NZ_GG663521.1"/>
</dbReference>
<reference evidence="1 2" key="1">
    <citation type="submission" date="2010-02" db="EMBL/GenBank/DDBJ databases">
        <authorList>
            <person name="Weinstock G."/>
            <person name="Sodergren E."/>
            <person name="Clifton S."/>
            <person name="Fulton L."/>
            <person name="Fulton B."/>
            <person name="Courtney L."/>
            <person name="Fronick C."/>
            <person name="Harrison M."/>
            <person name="Strong C."/>
            <person name="Farmer C."/>
            <person name="Delahaunty K."/>
            <person name="Markovic C."/>
            <person name="Hall O."/>
            <person name="Minx P."/>
            <person name="Tomlinson C."/>
            <person name="Mitreva M."/>
            <person name="Nelson J."/>
            <person name="Hou S."/>
            <person name="Wollam A."/>
            <person name="Pepin K.H."/>
            <person name="Johnson M."/>
            <person name="Bhonagiri V."/>
            <person name="Zhang X."/>
            <person name="Suruliraj S."/>
            <person name="Warren W."/>
            <person name="Chinwalla A."/>
            <person name="Mardis E.R."/>
            <person name="Wilson R.K."/>
        </authorList>
    </citation>
    <scope>NUCLEOTIDE SEQUENCE [LARGE SCALE GENOMIC DNA]</scope>
    <source>
        <strain evidence="1 2">DSM 2876</strain>
    </source>
</reference>
<dbReference type="eggNOG" id="ENOG5032YK7">
    <property type="taxonomic scope" value="Bacteria"/>
</dbReference>
<comment type="caution">
    <text evidence="1">The sequence shown here is derived from an EMBL/GenBank/DDBJ whole genome shotgun (WGS) entry which is preliminary data.</text>
</comment>
<dbReference type="AlphaFoldDB" id="D4RYH6"/>
<evidence type="ECO:0008006" key="3">
    <source>
        <dbReference type="Google" id="ProtNLM"/>
    </source>
</evidence>
<dbReference type="EMBL" id="ABWN01000022">
    <property type="protein sequence ID" value="EFF69076.1"/>
    <property type="molecule type" value="Genomic_DNA"/>
</dbReference>
<proteinExistence type="predicted"/>
<organism evidence="1 2">
    <name type="scientific">Eshraghiella crossota DSM 2876</name>
    <dbReference type="NCBI Taxonomy" id="511680"/>
    <lineage>
        <taxon>Bacteria</taxon>
        <taxon>Bacillati</taxon>
        <taxon>Bacillota</taxon>
        <taxon>Clostridia</taxon>
        <taxon>Lachnospirales</taxon>
        <taxon>Lachnospiraceae</taxon>
        <taxon>Eshraghiella</taxon>
    </lineage>
</organism>
<gene>
    <name evidence="1" type="ORF">BUTYVIB_00882</name>
</gene>
<dbReference type="GeneID" id="98917175"/>
<protein>
    <recommendedName>
        <fullName evidence="3">Subtilin biosynthesis sensor protein SpaK</fullName>
    </recommendedName>
</protein>
<keyword evidence="2" id="KW-1185">Reference proteome</keyword>
<accession>D4RYH6</accession>
<evidence type="ECO:0000313" key="1">
    <source>
        <dbReference type="EMBL" id="EFF69076.1"/>
    </source>
</evidence>